<keyword evidence="1" id="KW-1133">Transmembrane helix</keyword>
<accession>N9QTI2</accession>
<protein>
    <submittedName>
        <fullName evidence="2">Uncharacterized protein</fullName>
    </submittedName>
</protein>
<proteinExistence type="predicted"/>
<evidence type="ECO:0000313" key="3">
    <source>
        <dbReference type="Proteomes" id="UP000013009"/>
    </source>
</evidence>
<evidence type="ECO:0000256" key="1">
    <source>
        <dbReference type="SAM" id="Phobius"/>
    </source>
</evidence>
<name>N9QTI2_9GAMM</name>
<gene>
    <name evidence="2" type="ORF">F889_02926</name>
</gene>
<dbReference type="HOGENOM" id="CLU_2949688_0_0_6"/>
<reference evidence="2 3" key="1">
    <citation type="submission" date="2013-02" db="EMBL/GenBank/DDBJ databases">
        <title>The Genome Sequence of Acinetobacter sp. NIPH 1859.</title>
        <authorList>
            <consortium name="The Broad Institute Genome Sequencing Platform"/>
            <consortium name="The Broad Institute Genome Sequencing Center for Infectious Disease"/>
            <person name="Cerqueira G."/>
            <person name="Feldgarden M."/>
            <person name="Courvalin P."/>
            <person name="Perichon B."/>
            <person name="Grillot-Courvalin C."/>
            <person name="Clermont D."/>
            <person name="Rocha E."/>
            <person name="Yoon E.-J."/>
            <person name="Nemec A."/>
            <person name="Walker B."/>
            <person name="Young S.K."/>
            <person name="Zeng Q."/>
            <person name="Gargeya S."/>
            <person name="Fitzgerald M."/>
            <person name="Haas B."/>
            <person name="Abouelleil A."/>
            <person name="Alvarado L."/>
            <person name="Arachchi H.M."/>
            <person name="Berlin A.M."/>
            <person name="Chapman S.B."/>
            <person name="Dewar J."/>
            <person name="Goldberg J."/>
            <person name="Griggs A."/>
            <person name="Gujja S."/>
            <person name="Hansen M."/>
            <person name="Howarth C."/>
            <person name="Imamovic A."/>
            <person name="Larimer J."/>
            <person name="McCowan C."/>
            <person name="Murphy C."/>
            <person name="Neiman D."/>
            <person name="Pearson M."/>
            <person name="Priest M."/>
            <person name="Roberts A."/>
            <person name="Saif S."/>
            <person name="Shea T."/>
            <person name="Sisk P."/>
            <person name="Sykes S."/>
            <person name="Wortman J."/>
            <person name="Nusbaum C."/>
            <person name="Birren B."/>
        </authorList>
    </citation>
    <scope>NUCLEOTIDE SEQUENCE [LARGE SCALE GENOMIC DNA]</scope>
    <source>
        <strain evidence="2 3">NIPH 1859</strain>
    </source>
</reference>
<keyword evidence="1" id="KW-0812">Transmembrane</keyword>
<dbReference type="Proteomes" id="UP000013009">
    <property type="component" value="Unassembled WGS sequence"/>
</dbReference>
<keyword evidence="3" id="KW-1185">Reference proteome</keyword>
<evidence type="ECO:0000313" key="2">
    <source>
        <dbReference type="EMBL" id="ENX33376.1"/>
    </source>
</evidence>
<sequence>MELYVCTQLDKPSNTCMVWLDLNTTMFAITGWEASMIITAIAGYYLTMWLLRNLRYSVK</sequence>
<keyword evidence="1" id="KW-0472">Membrane</keyword>
<organism evidence="2 3">
    <name type="scientific">Acinetobacter colistiniresistens</name>
    <dbReference type="NCBI Taxonomy" id="280145"/>
    <lineage>
        <taxon>Bacteria</taxon>
        <taxon>Pseudomonadati</taxon>
        <taxon>Pseudomonadota</taxon>
        <taxon>Gammaproteobacteria</taxon>
        <taxon>Moraxellales</taxon>
        <taxon>Moraxellaceae</taxon>
        <taxon>Acinetobacter</taxon>
    </lineage>
</organism>
<dbReference type="EMBL" id="APRZ01000018">
    <property type="protein sequence ID" value="ENX33376.1"/>
    <property type="molecule type" value="Genomic_DNA"/>
</dbReference>
<dbReference type="AlphaFoldDB" id="N9QTI2"/>
<feature type="transmembrane region" description="Helical" evidence="1">
    <location>
        <begin position="27"/>
        <end position="51"/>
    </location>
</feature>
<comment type="caution">
    <text evidence="2">The sequence shown here is derived from an EMBL/GenBank/DDBJ whole genome shotgun (WGS) entry which is preliminary data.</text>
</comment>